<dbReference type="EMBL" id="JASPKY010000051">
    <property type="protein sequence ID" value="KAK9745192.1"/>
    <property type="molecule type" value="Genomic_DNA"/>
</dbReference>
<name>A0AAW1MC98_POPJA</name>
<dbReference type="Gene3D" id="3.30.70.1820">
    <property type="entry name" value="L1 transposable element, RRM domain"/>
    <property type="match status" value="1"/>
</dbReference>
<evidence type="ECO:0000313" key="1">
    <source>
        <dbReference type="EMBL" id="KAK9745192.1"/>
    </source>
</evidence>
<dbReference type="PANTHER" id="PTHR11505">
    <property type="entry name" value="L1 TRANSPOSABLE ELEMENT-RELATED"/>
    <property type="match status" value="1"/>
</dbReference>
<evidence type="ECO:0000313" key="2">
    <source>
        <dbReference type="Proteomes" id="UP001458880"/>
    </source>
</evidence>
<accession>A0AAW1MC98</accession>
<proteinExistence type="predicted"/>
<sequence length="210" mass="23971">MGLTRSDKTEITELIKQTFAALAKELVTKISDKTEITELIKETFAALAKELVTKISEDVTKKFEEKVTDTFANYDSKISLLEKDNAALHAKIDSLEQYTRRYSIRIFGVHEESNENTLNVVKSTFSDTLKAVDTLTWIDRCHRIRNKNQLATSNRPAAIIVKFSSYHAKQIINNNKKLLKGSGISINDDLTRLRHNLYREAVRKVGRRNA</sequence>
<dbReference type="AlphaFoldDB" id="A0AAW1MC98"/>
<reference evidence="1 2" key="1">
    <citation type="journal article" date="2024" name="BMC Genomics">
        <title>De novo assembly and annotation of Popillia japonica's genome with initial clues to its potential as an invasive pest.</title>
        <authorList>
            <person name="Cucini C."/>
            <person name="Boschi S."/>
            <person name="Funari R."/>
            <person name="Cardaioli E."/>
            <person name="Iannotti N."/>
            <person name="Marturano G."/>
            <person name="Paoli F."/>
            <person name="Bruttini M."/>
            <person name="Carapelli A."/>
            <person name="Frati F."/>
            <person name="Nardi F."/>
        </authorList>
    </citation>
    <scope>NUCLEOTIDE SEQUENCE [LARGE SCALE GENOMIC DNA]</scope>
    <source>
        <strain evidence="1">DMR45628</strain>
    </source>
</reference>
<protein>
    <submittedName>
        <fullName evidence="1">Uncharacterized protein</fullName>
    </submittedName>
</protein>
<gene>
    <name evidence="1" type="ORF">QE152_g7179</name>
</gene>
<organism evidence="1 2">
    <name type="scientific">Popillia japonica</name>
    <name type="common">Japanese beetle</name>
    <dbReference type="NCBI Taxonomy" id="7064"/>
    <lineage>
        <taxon>Eukaryota</taxon>
        <taxon>Metazoa</taxon>
        <taxon>Ecdysozoa</taxon>
        <taxon>Arthropoda</taxon>
        <taxon>Hexapoda</taxon>
        <taxon>Insecta</taxon>
        <taxon>Pterygota</taxon>
        <taxon>Neoptera</taxon>
        <taxon>Endopterygota</taxon>
        <taxon>Coleoptera</taxon>
        <taxon>Polyphaga</taxon>
        <taxon>Scarabaeiformia</taxon>
        <taxon>Scarabaeidae</taxon>
        <taxon>Rutelinae</taxon>
        <taxon>Popillia</taxon>
    </lineage>
</organism>
<dbReference type="Proteomes" id="UP001458880">
    <property type="component" value="Unassembled WGS sequence"/>
</dbReference>
<comment type="caution">
    <text evidence="1">The sequence shown here is derived from an EMBL/GenBank/DDBJ whole genome shotgun (WGS) entry which is preliminary data.</text>
</comment>
<dbReference type="InterPro" id="IPR004244">
    <property type="entry name" value="Transposase_22"/>
</dbReference>
<keyword evidence="2" id="KW-1185">Reference proteome</keyword>